<dbReference type="AlphaFoldDB" id="A0A8S0UKJ6"/>
<comment type="caution">
    <text evidence="1">The sequence shown here is derived from an EMBL/GenBank/DDBJ whole genome shotgun (WGS) entry which is preliminary data.</text>
</comment>
<proteinExistence type="predicted"/>
<dbReference type="Proteomes" id="UP000594638">
    <property type="component" value="Unassembled WGS sequence"/>
</dbReference>
<sequence length="184" mass="20757">GYKELKDAGGWVVLIFAGMGLYRFCKYRLGFTAESFRCLQRLQTRFEVAADTIHCRWREVLSIIGAASPPRYVGHPHDFVILESGAAAIPLEQTYLQWQEDFAYTQLDASIVDVDAWGYVDPRRVTTDETDIYACSVCGELQSDIISENQCSCFPNLYGGSNYFHPVQVMRTKNGKNNGLFACL</sequence>
<gene>
    <name evidence="1" type="ORF">OLEA9_A050707</name>
</gene>
<keyword evidence="2" id="KW-1185">Reference proteome</keyword>
<name>A0A8S0UKJ6_OLEEU</name>
<reference evidence="1 2" key="1">
    <citation type="submission" date="2019-12" db="EMBL/GenBank/DDBJ databases">
        <authorList>
            <person name="Alioto T."/>
            <person name="Alioto T."/>
            <person name="Gomez Garrido J."/>
        </authorList>
    </citation>
    <scope>NUCLEOTIDE SEQUENCE [LARGE SCALE GENOMIC DNA]</scope>
</reference>
<dbReference type="OrthoDB" id="10261904at2759"/>
<dbReference type="Gramene" id="OE9A050707T1">
    <property type="protein sequence ID" value="OE9A050707C1"/>
    <property type="gene ID" value="OE9A050707"/>
</dbReference>
<organism evidence="1 2">
    <name type="scientific">Olea europaea subsp. europaea</name>
    <dbReference type="NCBI Taxonomy" id="158383"/>
    <lineage>
        <taxon>Eukaryota</taxon>
        <taxon>Viridiplantae</taxon>
        <taxon>Streptophyta</taxon>
        <taxon>Embryophyta</taxon>
        <taxon>Tracheophyta</taxon>
        <taxon>Spermatophyta</taxon>
        <taxon>Magnoliopsida</taxon>
        <taxon>eudicotyledons</taxon>
        <taxon>Gunneridae</taxon>
        <taxon>Pentapetalae</taxon>
        <taxon>asterids</taxon>
        <taxon>lamiids</taxon>
        <taxon>Lamiales</taxon>
        <taxon>Oleaceae</taxon>
        <taxon>Oleeae</taxon>
        <taxon>Olea</taxon>
    </lineage>
</organism>
<feature type="non-terminal residue" evidence="1">
    <location>
        <position position="184"/>
    </location>
</feature>
<dbReference type="EMBL" id="CACTIH010008790">
    <property type="protein sequence ID" value="CAA3019442.1"/>
    <property type="molecule type" value="Genomic_DNA"/>
</dbReference>
<evidence type="ECO:0000313" key="1">
    <source>
        <dbReference type="EMBL" id="CAA3019442.1"/>
    </source>
</evidence>
<protein>
    <submittedName>
        <fullName evidence="1">Uncharacterized protein</fullName>
    </submittedName>
</protein>
<evidence type="ECO:0000313" key="2">
    <source>
        <dbReference type="Proteomes" id="UP000594638"/>
    </source>
</evidence>
<feature type="non-terminal residue" evidence="1">
    <location>
        <position position="1"/>
    </location>
</feature>
<accession>A0A8S0UKJ6</accession>